<proteinExistence type="predicted"/>
<dbReference type="RefSeq" id="WP_256623121.1">
    <property type="nucleotide sequence ID" value="NZ_JTEO01000005.1"/>
</dbReference>
<comment type="caution">
    <text evidence="2">The sequence shown here is derived from an EMBL/GenBank/DDBJ whole genome shotgun (WGS) entry which is preliminary data.</text>
</comment>
<accession>A0AAE3HBS9</accession>
<name>A0AAE3HBS9_9EURY</name>
<evidence type="ECO:0000256" key="1">
    <source>
        <dbReference type="SAM" id="Coils"/>
    </source>
</evidence>
<dbReference type="Proteomes" id="UP001206983">
    <property type="component" value="Unassembled WGS sequence"/>
</dbReference>
<organism evidence="2 3">
    <name type="scientific">Methanolobus chelungpuianus</name>
    <dbReference type="NCBI Taxonomy" id="502115"/>
    <lineage>
        <taxon>Archaea</taxon>
        <taxon>Methanobacteriati</taxon>
        <taxon>Methanobacteriota</taxon>
        <taxon>Stenosarchaea group</taxon>
        <taxon>Methanomicrobia</taxon>
        <taxon>Methanosarcinales</taxon>
        <taxon>Methanosarcinaceae</taxon>
        <taxon>Methanolobus</taxon>
    </lineage>
</organism>
<dbReference type="AlphaFoldDB" id="A0AAE3HBS9"/>
<protein>
    <submittedName>
        <fullName evidence="2">Uncharacterized protein</fullName>
    </submittedName>
</protein>
<evidence type="ECO:0000313" key="2">
    <source>
        <dbReference type="EMBL" id="MCQ6963282.1"/>
    </source>
</evidence>
<keyword evidence="1" id="KW-0175">Coiled coil</keyword>
<dbReference type="EMBL" id="JTEO01000005">
    <property type="protein sequence ID" value="MCQ6963282.1"/>
    <property type="molecule type" value="Genomic_DNA"/>
</dbReference>
<keyword evidence="3" id="KW-1185">Reference proteome</keyword>
<feature type="coiled-coil region" evidence="1">
    <location>
        <begin position="67"/>
        <end position="160"/>
    </location>
</feature>
<reference evidence="2 3" key="1">
    <citation type="journal article" date="2011" name="Appl. Environ. Microbiol.">
        <title>Methanogenic archaea isolated from Taiwan's Chelungpu fault.</title>
        <authorList>
            <person name="Wu S.Y."/>
            <person name="Lai M.C."/>
        </authorList>
    </citation>
    <scope>NUCLEOTIDE SEQUENCE [LARGE SCALE GENOMIC DNA]</scope>
    <source>
        <strain evidence="2 3">St545Mb</strain>
    </source>
</reference>
<sequence length="287" mass="35022">MSEELYYMNQLQALEDIKNTYFRQLDEIERKRAEIAIMKKEIRSDESLIMEEYSKIRDAKKLISMQYEELLVKNEELRLSKREFEKRKEEFTRKEKDLQSRVDRYEIDYASLEQRKNEHYRVMRAQLEEELAIGKRRKQLERAHKRLDRKEQELAVRKTELASKDIDIDVENEKIERKRRYVDHLYENLESREQEIESRRFELIRLKQRTEEEIGKHVTIHRQHLDIRKLDARTDQQSGYIRALEEEVVDLNRKLDEAMTELKEMAICSKLLERNLHLQQMPAKPLA</sequence>
<evidence type="ECO:0000313" key="3">
    <source>
        <dbReference type="Proteomes" id="UP001206983"/>
    </source>
</evidence>
<gene>
    <name evidence="2" type="ORF">PV02_09125</name>
</gene>